<protein>
    <recommendedName>
        <fullName evidence="2">Histone acetyltransferase Rv0428c-like SH3 domain-containing protein</fullName>
    </recommendedName>
</protein>
<sequence length="89" mass="9178">MTMPGHLPAGLAPGMRVVIRYLVSPGGSATDALGVLLSRDEHRCAVETRRGPVTIDLSAIVAAKQVPPPPERRRAPRPGTADGSSTGGV</sequence>
<proteinExistence type="predicted"/>
<feature type="domain" description="Histone acetyltransferase Rv0428c-like SH3" evidence="2">
    <location>
        <begin position="12"/>
        <end position="64"/>
    </location>
</feature>
<evidence type="ECO:0000259" key="2">
    <source>
        <dbReference type="Pfam" id="PF24551"/>
    </source>
</evidence>
<gene>
    <name evidence="3" type="ORF">ABLG96_14100</name>
</gene>
<accession>A0AAU8DK84</accession>
<dbReference type="Pfam" id="PF24551">
    <property type="entry name" value="SH3_Rv0428c"/>
    <property type="match status" value="1"/>
</dbReference>
<organism evidence="3">
    <name type="scientific">Nakamurella sp. A5-74</name>
    <dbReference type="NCBI Taxonomy" id="3158264"/>
    <lineage>
        <taxon>Bacteria</taxon>
        <taxon>Bacillati</taxon>
        <taxon>Actinomycetota</taxon>
        <taxon>Actinomycetes</taxon>
        <taxon>Nakamurellales</taxon>
        <taxon>Nakamurellaceae</taxon>
        <taxon>Nakamurella</taxon>
    </lineage>
</organism>
<feature type="region of interest" description="Disordered" evidence="1">
    <location>
        <begin position="63"/>
        <end position="89"/>
    </location>
</feature>
<name>A0AAU8DK84_9ACTN</name>
<dbReference type="RefSeq" id="WP_353647998.1">
    <property type="nucleotide sequence ID" value="NZ_CP159218.1"/>
</dbReference>
<evidence type="ECO:0000256" key="1">
    <source>
        <dbReference type="SAM" id="MobiDB-lite"/>
    </source>
</evidence>
<dbReference type="AlphaFoldDB" id="A0AAU8DK84"/>
<reference evidence="3" key="1">
    <citation type="submission" date="2024-05" db="EMBL/GenBank/DDBJ databases">
        <authorList>
            <person name="Cai S.Y."/>
            <person name="Jin L.M."/>
            <person name="Li H.R."/>
        </authorList>
    </citation>
    <scope>NUCLEOTIDE SEQUENCE</scope>
    <source>
        <strain evidence="3">A5-74</strain>
    </source>
</reference>
<dbReference type="EMBL" id="CP159218">
    <property type="protein sequence ID" value="XCG62383.1"/>
    <property type="molecule type" value="Genomic_DNA"/>
</dbReference>
<evidence type="ECO:0000313" key="3">
    <source>
        <dbReference type="EMBL" id="XCG62383.1"/>
    </source>
</evidence>
<dbReference type="InterPro" id="IPR056934">
    <property type="entry name" value="SH3_Rv0428c"/>
</dbReference>